<dbReference type="PANTHER" id="PTHR43476:SF3">
    <property type="entry name" value="FAD-BINDING MONOOXYGENASE"/>
    <property type="match status" value="1"/>
</dbReference>
<dbReference type="Gene3D" id="3.30.70.2450">
    <property type="match status" value="1"/>
</dbReference>
<sequence length="532" mass="58470">MTDIPHYDVAVIGYGPTGVTAANILGQIGLKVLVIERNPDIYGRARAISTDEEVLRIWQQVGLADRLQEDMLPGNAATFVDANGAPFTEIAPVSHGSGHPPQQFIYQPALEKVLRGGVERFPNVDVLLEHECLRVLQDATGVELMLADLRNDAFERVRASYVIAADGGASPTRAQLGIGYEGRTYAERWVVIDTKVLQEWPGHDRLRFHCNPDRPTVDCPTPLGHHRWEFPVRDDEDEDELVTDAAIWRVLNNQGITDTQVKILRAVVYSHHVRFADRWRVGRVFLAGDAAHAMPPWIGQGMSAGVRDVANLCWKLAAVLDGTLPESILDSYQLERLPHVREVTDRAVKVGRLITQRHPVLAAVRDRFFRIAMRVPGIPEWLRDNRWIPDAFYPRGLLAGPKAVASAAVGWLVPQPWVLDEKGSLERLDDVLGGRWTILHVGSPDSWPGWRTAGVPTVRLAGPGAAPAADTVVDTNGTLIRWMRAKGATVLALRPDGVVYAAAGPDTNLAPPPPGMKAASSIRLSEETETLA</sequence>
<dbReference type="InterPro" id="IPR002938">
    <property type="entry name" value="FAD-bd"/>
</dbReference>
<dbReference type="SUPFAM" id="SSF51905">
    <property type="entry name" value="FAD/NAD(P)-binding domain"/>
    <property type="match status" value="1"/>
</dbReference>
<gene>
    <name evidence="4" type="ORF">RAJCM14343_0149</name>
</gene>
<dbReference type="Pfam" id="PF01494">
    <property type="entry name" value="FAD_binding_3"/>
    <property type="match status" value="1"/>
</dbReference>
<dbReference type="EMBL" id="BLAH01000005">
    <property type="protein sequence ID" value="GES34905.1"/>
    <property type="molecule type" value="Genomic_DNA"/>
</dbReference>
<accession>A0ABQ0YEF4</accession>
<dbReference type="RefSeq" id="WP_029546734.1">
    <property type="nucleotide sequence ID" value="NZ_BAAAYP010000056.1"/>
</dbReference>
<dbReference type="PRINTS" id="PR00420">
    <property type="entry name" value="RNGMNOXGNASE"/>
</dbReference>
<dbReference type="InterPro" id="IPR036188">
    <property type="entry name" value="FAD/NAD-bd_sf"/>
</dbReference>
<dbReference type="PANTHER" id="PTHR43476">
    <property type="entry name" value="3-(3-HYDROXY-PHENYL)PROPIONATE/3-HYDROXYCINNAMIC ACID HYDROXYLASE"/>
    <property type="match status" value="1"/>
</dbReference>
<keyword evidence="5" id="KW-1185">Reference proteome</keyword>
<dbReference type="NCBIfam" id="NF004829">
    <property type="entry name" value="PRK06183.1-3"/>
    <property type="match status" value="1"/>
</dbReference>
<evidence type="ECO:0000313" key="4">
    <source>
        <dbReference type="EMBL" id="GES34905.1"/>
    </source>
</evidence>
<feature type="domain" description="FAD-binding" evidence="3">
    <location>
        <begin position="7"/>
        <end position="347"/>
    </location>
</feature>
<comment type="caution">
    <text evidence="4">The sequence shown here is derived from an EMBL/GenBank/DDBJ whole genome shotgun (WGS) entry which is preliminary data.</text>
</comment>
<proteinExistence type="predicted"/>
<feature type="region of interest" description="Disordered" evidence="2">
    <location>
        <begin position="504"/>
        <end position="532"/>
    </location>
</feature>
<evidence type="ECO:0000256" key="2">
    <source>
        <dbReference type="SAM" id="MobiDB-lite"/>
    </source>
</evidence>
<dbReference type="Gene3D" id="3.50.50.60">
    <property type="entry name" value="FAD/NAD(P)-binding domain"/>
    <property type="match status" value="1"/>
</dbReference>
<dbReference type="InterPro" id="IPR050631">
    <property type="entry name" value="PheA/TfdB_FAD_monoxygenase"/>
</dbReference>
<protein>
    <submittedName>
        <fullName evidence="4">3-(3-hydroxy-phenyl)propionate hydroxylase</fullName>
        <ecNumber evidence="4">1.14.13.-</ecNumber>
    </submittedName>
</protein>
<evidence type="ECO:0000259" key="3">
    <source>
        <dbReference type="Pfam" id="PF01494"/>
    </source>
</evidence>
<organism evidence="4 5">
    <name type="scientific">Rhodococcus aetherivorans</name>
    <dbReference type="NCBI Taxonomy" id="191292"/>
    <lineage>
        <taxon>Bacteria</taxon>
        <taxon>Bacillati</taxon>
        <taxon>Actinomycetota</taxon>
        <taxon>Actinomycetes</taxon>
        <taxon>Mycobacteriales</taxon>
        <taxon>Nocardiaceae</taxon>
        <taxon>Rhodococcus</taxon>
    </lineage>
</organism>
<keyword evidence="1 4" id="KW-0560">Oxidoreductase</keyword>
<dbReference type="Proteomes" id="UP000325466">
    <property type="component" value="Unassembled WGS sequence"/>
</dbReference>
<evidence type="ECO:0000313" key="5">
    <source>
        <dbReference type="Proteomes" id="UP000325466"/>
    </source>
</evidence>
<reference evidence="4 5" key="1">
    <citation type="journal article" date="2018" name="Biodegradation">
        <title>1,4-Dioxane degradation characteristics of Rhodococcus aetherivorans JCM 14343.</title>
        <authorList>
            <person name="Inoue D."/>
            <person name="Tsunoda T."/>
            <person name="Yamamoto N."/>
            <person name="Ike M."/>
            <person name="Sei K."/>
        </authorList>
    </citation>
    <scope>NUCLEOTIDE SEQUENCE [LARGE SCALE GENOMIC DNA]</scope>
    <source>
        <strain evidence="4 5">JCM 14343</strain>
    </source>
</reference>
<dbReference type="GO" id="GO:0016491">
    <property type="term" value="F:oxidoreductase activity"/>
    <property type="evidence" value="ECO:0007669"/>
    <property type="project" value="UniProtKB-KW"/>
</dbReference>
<dbReference type="EC" id="1.14.13.-" evidence="4"/>
<name>A0ABQ0YEF4_9NOCA</name>
<evidence type="ECO:0000256" key="1">
    <source>
        <dbReference type="ARBA" id="ARBA00023002"/>
    </source>
</evidence>